<dbReference type="SMART" id="SM00388">
    <property type="entry name" value="HisKA"/>
    <property type="match status" value="1"/>
</dbReference>
<evidence type="ECO:0000313" key="15">
    <source>
        <dbReference type="Proteomes" id="UP001056429"/>
    </source>
</evidence>
<evidence type="ECO:0000313" key="14">
    <source>
        <dbReference type="EMBL" id="MCM1990183.1"/>
    </source>
</evidence>
<gene>
    <name evidence="14" type="ORF">KDK92_10605</name>
</gene>
<reference evidence="14" key="2">
    <citation type="submission" date="2021-04" db="EMBL/GenBank/DDBJ databases">
        <authorList>
            <person name="Dong X."/>
        </authorList>
    </citation>
    <scope>NUCLEOTIDE SEQUENCE</scope>
    <source>
        <strain evidence="14">ZWT</strain>
    </source>
</reference>
<dbReference type="GO" id="GO:0005886">
    <property type="term" value="C:plasma membrane"/>
    <property type="evidence" value="ECO:0007669"/>
    <property type="project" value="UniProtKB-SubCell"/>
</dbReference>
<evidence type="ECO:0000256" key="9">
    <source>
        <dbReference type="ARBA" id="ARBA00022989"/>
    </source>
</evidence>
<evidence type="ECO:0000256" key="8">
    <source>
        <dbReference type="ARBA" id="ARBA00022777"/>
    </source>
</evidence>
<evidence type="ECO:0000256" key="5">
    <source>
        <dbReference type="ARBA" id="ARBA00022553"/>
    </source>
</evidence>
<dbReference type="InterPro" id="IPR005467">
    <property type="entry name" value="His_kinase_dom"/>
</dbReference>
<organism evidence="14 15">
    <name type="scientific">Oceanirhabdus seepicola</name>
    <dbReference type="NCBI Taxonomy" id="2828781"/>
    <lineage>
        <taxon>Bacteria</taxon>
        <taxon>Bacillati</taxon>
        <taxon>Bacillota</taxon>
        <taxon>Clostridia</taxon>
        <taxon>Eubacteriales</taxon>
        <taxon>Clostridiaceae</taxon>
        <taxon>Oceanirhabdus</taxon>
    </lineage>
</organism>
<dbReference type="InterPro" id="IPR036890">
    <property type="entry name" value="HATPase_C_sf"/>
</dbReference>
<dbReference type="GO" id="GO:0016036">
    <property type="term" value="P:cellular response to phosphate starvation"/>
    <property type="evidence" value="ECO:0007669"/>
    <property type="project" value="TreeGrafter"/>
</dbReference>
<dbReference type="SMART" id="SM00387">
    <property type="entry name" value="HATPase_c"/>
    <property type="match status" value="1"/>
</dbReference>
<protein>
    <recommendedName>
        <fullName evidence="3">histidine kinase</fullName>
        <ecNumber evidence="3">2.7.13.3</ecNumber>
    </recommendedName>
</protein>
<name>A0A9J6P094_9CLOT</name>
<evidence type="ECO:0000256" key="3">
    <source>
        <dbReference type="ARBA" id="ARBA00012438"/>
    </source>
</evidence>
<keyword evidence="7 12" id="KW-0812">Transmembrane</keyword>
<comment type="catalytic activity">
    <reaction evidence="1">
        <text>ATP + protein L-histidine = ADP + protein N-phospho-L-histidine.</text>
        <dbReference type="EC" id="2.7.13.3"/>
    </reaction>
</comment>
<dbReference type="InterPro" id="IPR004358">
    <property type="entry name" value="Sig_transdc_His_kin-like_C"/>
</dbReference>
<sequence>MKFIDFLKDQYGLLIFNFSFLTITILVIVFSPLDIILFDTIFYITILNIFFLVLYLIISYIRKNKFLTLLDECIDTNNLNKVSLFKINNEEKQCLKLIKTYKKQTEDIINNTTDKFKENKEFMDIWVHDIKMPISILKIIIERNQVPECEKLLDKIDDEVTRIENSVERVLYLSRLESFHKDFLIQEVNLEKVVREIIRKYSKYFIANKIKLSLENVNYYALSDKKWLLFIFDQIISNALKYTESDDSISIIGEKTDNTFKVIIKDTGCGIKKEDLDRIFEKGFTGSRGRNMMKSTGLGLYLAKELCNKLGHHIHVHSKYNEYTEFIIVFKENY</sequence>
<dbReference type="GO" id="GO:0000155">
    <property type="term" value="F:phosphorelay sensor kinase activity"/>
    <property type="evidence" value="ECO:0007669"/>
    <property type="project" value="InterPro"/>
</dbReference>
<keyword evidence="10" id="KW-0902">Two-component regulatory system</keyword>
<dbReference type="PANTHER" id="PTHR45453:SF2">
    <property type="entry name" value="HISTIDINE KINASE"/>
    <property type="match status" value="1"/>
</dbReference>
<keyword evidence="15" id="KW-1185">Reference proteome</keyword>
<accession>A0A9J6P094</accession>
<dbReference type="SUPFAM" id="SSF55874">
    <property type="entry name" value="ATPase domain of HSP90 chaperone/DNA topoisomerase II/histidine kinase"/>
    <property type="match status" value="1"/>
</dbReference>
<dbReference type="EC" id="2.7.13.3" evidence="3"/>
<evidence type="ECO:0000256" key="11">
    <source>
        <dbReference type="ARBA" id="ARBA00023136"/>
    </source>
</evidence>
<proteinExistence type="predicted"/>
<feature type="domain" description="Histidine kinase" evidence="13">
    <location>
        <begin position="125"/>
        <end position="334"/>
    </location>
</feature>
<keyword evidence="11 12" id="KW-0472">Membrane</keyword>
<keyword evidence="6" id="KW-0808">Transferase</keyword>
<dbReference type="Gene3D" id="1.10.287.130">
    <property type="match status" value="1"/>
</dbReference>
<dbReference type="GO" id="GO:0004721">
    <property type="term" value="F:phosphoprotein phosphatase activity"/>
    <property type="evidence" value="ECO:0007669"/>
    <property type="project" value="TreeGrafter"/>
</dbReference>
<dbReference type="InterPro" id="IPR003661">
    <property type="entry name" value="HisK_dim/P_dom"/>
</dbReference>
<keyword evidence="5" id="KW-0597">Phosphoprotein</keyword>
<evidence type="ECO:0000256" key="12">
    <source>
        <dbReference type="SAM" id="Phobius"/>
    </source>
</evidence>
<keyword evidence="9 12" id="KW-1133">Transmembrane helix</keyword>
<dbReference type="SUPFAM" id="SSF47384">
    <property type="entry name" value="Homodimeric domain of signal transducing histidine kinase"/>
    <property type="match status" value="1"/>
</dbReference>
<evidence type="ECO:0000256" key="6">
    <source>
        <dbReference type="ARBA" id="ARBA00022679"/>
    </source>
</evidence>
<keyword evidence="8 14" id="KW-0418">Kinase</keyword>
<dbReference type="Proteomes" id="UP001056429">
    <property type="component" value="Unassembled WGS sequence"/>
</dbReference>
<comment type="subcellular location">
    <subcellularLocation>
        <location evidence="2">Cell membrane</location>
        <topology evidence="2">Multi-pass membrane protein</topology>
    </subcellularLocation>
</comment>
<feature type="transmembrane region" description="Helical" evidence="12">
    <location>
        <begin position="12"/>
        <end position="30"/>
    </location>
</feature>
<keyword evidence="4" id="KW-1003">Cell membrane</keyword>
<dbReference type="CDD" id="cd00082">
    <property type="entry name" value="HisKA"/>
    <property type="match status" value="1"/>
</dbReference>
<evidence type="ECO:0000256" key="2">
    <source>
        <dbReference type="ARBA" id="ARBA00004651"/>
    </source>
</evidence>
<dbReference type="AlphaFoldDB" id="A0A9J6P094"/>
<dbReference type="PRINTS" id="PR00344">
    <property type="entry name" value="BCTRLSENSOR"/>
</dbReference>
<reference evidence="14" key="1">
    <citation type="journal article" date="2021" name="mSystems">
        <title>Bacteria and Archaea Synergistically Convert Glycine Betaine to Biogenic Methane in the Formosa Cold Seep of the South China Sea.</title>
        <authorList>
            <person name="Li L."/>
            <person name="Zhang W."/>
            <person name="Zhang S."/>
            <person name="Song L."/>
            <person name="Sun Q."/>
            <person name="Zhang H."/>
            <person name="Xiang H."/>
            <person name="Dong X."/>
        </authorList>
    </citation>
    <scope>NUCLEOTIDE SEQUENCE</scope>
    <source>
        <strain evidence="14">ZWT</strain>
    </source>
</reference>
<evidence type="ECO:0000256" key="10">
    <source>
        <dbReference type="ARBA" id="ARBA00023012"/>
    </source>
</evidence>
<dbReference type="InterPro" id="IPR003594">
    <property type="entry name" value="HATPase_dom"/>
</dbReference>
<dbReference type="Pfam" id="PF02518">
    <property type="entry name" value="HATPase_c"/>
    <property type="match status" value="1"/>
</dbReference>
<dbReference type="InterPro" id="IPR036097">
    <property type="entry name" value="HisK_dim/P_sf"/>
</dbReference>
<dbReference type="PANTHER" id="PTHR45453">
    <property type="entry name" value="PHOSPHATE REGULON SENSOR PROTEIN PHOR"/>
    <property type="match status" value="1"/>
</dbReference>
<evidence type="ECO:0000256" key="4">
    <source>
        <dbReference type="ARBA" id="ARBA00022475"/>
    </source>
</evidence>
<comment type="caution">
    <text evidence="14">The sequence shown here is derived from an EMBL/GenBank/DDBJ whole genome shotgun (WGS) entry which is preliminary data.</text>
</comment>
<dbReference type="PROSITE" id="PS50109">
    <property type="entry name" value="HIS_KIN"/>
    <property type="match status" value="1"/>
</dbReference>
<evidence type="ECO:0000259" key="13">
    <source>
        <dbReference type="PROSITE" id="PS50109"/>
    </source>
</evidence>
<feature type="transmembrane region" description="Helical" evidence="12">
    <location>
        <begin position="36"/>
        <end position="58"/>
    </location>
</feature>
<dbReference type="Gene3D" id="3.30.565.10">
    <property type="entry name" value="Histidine kinase-like ATPase, C-terminal domain"/>
    <property type="match status" value="1"/>
</dbReference>
<evidence type="ECO:0000256" key="7">
    <source>
        <dbReference type="ARBA" id="ARBA00022692"/>
    </source>
</evidence>
<dbReference type="EMBL" id="JAGSOJ010000002">
    <property type="protein sequence ID" value="MCM1990183.1"/>
    <property type="molecule type" value="Genomic_DNA"/>
</dbReference>
<evidence type="ECO:0000256" key="1">
    <source>
        <dbReference type="ARBA" id="ARBA00000085"/>
    </source>
</evidence>
<dbReference type="InterPro" id="IPR050351">
    <property type="entry name" value="BphY/WalK/GraS-like"/>
</dbReference>